<evidence type="ECO:0000256" key="1">
    <source>
        <dbReference type="SAM" id="MobiDB-lite"/>
    </source>
</evidence>
<dbReference type="RefSeq" id="XP_019509425.1">
    <property type="nucleotide sequence ID" value="XM_019653880.1"/>
</dbReference>
<feature type="compositionally biased region" description="Basic residues" evidence="1">
    <location>
        <begin position="129"/>
        <end position="143"/>
    </location>
</feature>
<keyword evidence="2" id="KW-1185">Reference proteome</keyword>
<dbReference type="KEGG" id="hai:109388845"/>
<gene>
    <name evidence="3" type="primary">LOC109388845</name>
</gene>
<sequence>MRTQEARQQAAGTVRTLPYLPHSWPRVQRKPADRLTSGYQRTLRSFCRDRRLPRDAETTNFRRRRRRLARQMGVTCDRLGRACATLFFGPQRAQLTCPEDEDGRHARCVSRSFSPLRGWRGVGEKRACVHPRRRRGGRPRVRAPRVGASQGSGGAPWRRPLALPGVVSRNTATHAPSGSGLSWKSVAAGSTADSRKFPPKPALKTLSSRKALLQPPGAAMALLAVGRKCDPARPRRFRSASA</sequence>
<protein>
    <submittedName>
        <fullName evidence="3">Uncharacterized protein LOC109388845</fullName>
    </submittedName>
</protein>
<proteinExistence type="predicted"/>
<evidence type="ECO:0000313" key="3">
    <source>
        <dbReference type="RefSeq" id="XP_019509425.1"/>
    </source>
</evidence>
<organism evidence="2 3">
    <name type="scientific">Hipposideros armiger</name>
    <name type="common">Great Himalayan leaf-nosed bat</name>
    <dbReference type="NCBI Taxonomy" id="186990"/>
    <lineage>
        <taxon>Eukaryota</taxon>
        <taxon>Metazoa</taxon>
        <taxon>Chordata</taxon>
        <taxon>Craniata</taxon>
        <taxon>Vertebrata</taxon>
        <taxon>Euteleostomi</taxon>
        <taxon>Mammalia</taxon>
        <taxon>Eutheria</taxon>
        <taxon>Laurasiatheria</taxon>
        <taxon>Chiroptera</taxon>
        <taxon>Yinpterochiroptera</taxon>
        <taxon>Rhinolophoidea</taxon>
        <taxon>Hipposideridae</taxon>
        <taxon>Hipposideros</taxon>
    </lineage>
</organism>
<evidence type="ECO:0000313" key="2">
    <source>
        <dbReference type="Proteomes" id="UP000694851"/>
    </source>
</evidence>
<reference evidence="3" key="1">
    <citation type="submission" date="2025-08" db="UniProtKB">
        <authorList>
            <consortium name="RefSeq"/>
        </authorList>
    </citation>
    <scope>IDENTIFICATION</scope>
    <source>
        <tissue evidence="3">Muscle</tissue>
    </source>
</reference>
<name>A0A8B7SC80_HIPAR</name>
<accession>A0A8B7SC80</accession>
<dbReference type="Proteomes" id="UP000694851">
    <property type="component" value="Unplaced"/>
</dbReference>
<dbReference type="GeneID" id="109388845"/>
<dbReference type="AlphaFoldDB" id="A0A8B7SC80"/>
<feature type="compositionally biased region" description="Polar residues" evidence="1">
    <location>
        <begin position="168"/>
        <end position="182"/>
    </location>
</feature>
<feature type="region of interest" description="Disordered" evidence="1">
    <location>
        <begin position="129"/>
        <end position="202"/>
    </location>
</feature>